<evidence type="ECO:0000313" key="2">
    <source>
        <dbReference type="Proteomes" id="UP000450917"/>
    </source>
</evidence>
<gene>
    <name evidence="1" type="ORF">GNP93_20100</name>
</gene>
<reference evidence="1 2" key="1">
    <citation type="submission" date="2019-11" db="EMBL/GenBank/DDBJ databases">
        <title>Draft genome sequences of five Paenibacillus species of dairy origin.</title>
        <authorList>
            <person name="Olajide A.M."/>
            <person name="Chen S."/>
            <person name="Lapointe G."/>
        </authorList>
    </citation>
    <scope>NUCLEOTIDE SEQUENCE [LARGE SCALE GENOMIC DNA]</scope>
    <source>
        <strain evidence="1 2">2CS3</strain>
    </source>
</reference>
<proteinExistence type="predicted"/>
<dbReference type="Proteomes" id="UP000450917">
    <property type="component" value="Unassembled WGS sequence"/>
</dbReference>
<name>A0A7X2ZDQ6_9BACL</name>
<accession>A0A7X2ZDQ6</accession>
<comment type="caution">
    <text evidence="1">The sequence shown here is derived from an EMBL/GenBank/DDBJ whole genome shotgun (WGS) entry which is preliminary data.</text>
</comment>
<organism evidence="1 2">
    <name type="scientific">Paenibacillus validus</name>
    <dbReference type="NCBI Taxonomy" id="44253"/>
    <lineage>
        <taxon>Bacteria</taxon>
        <taxon>Bacillati</taxon>
        <taxon>Bacillota</taxon>
        <taxon>Bacilli</taxon>
        <taxon>Bacillales</taxon>
        <taxon>Paenibacillaceae</taxon>
        <taxon>Paenibacillus</taxon>
    </lineage>
</organism>
<dbReference type="EMBL" id="WNZX01000019">
    <property type="protein sequence ID" value="MUG72964.1"/>
    <property type="molecule type" value="Genomic_DNA"/>
</dbReference>
<evidence type="ECO:0000313" key="1">
    <source>
        <dbReference type="EMBL" id="MUG72964.1"/>
    </source>
</evidence>
<dbReference type="AlphaFoldDB" id="A0A7X2ZDQ6"/>
<protein>
    <submittedName>
        <fullName evidence="1">Uncharacterized protein</fullName>
    </submittedName>
</protein>
<sequence>MITPPITRVFRPYEVHAQWYAYEQSQSKAVGSVKPKPPGLPVMLWPQYRFEQFARRTAADLANVLTAAGKAGQAVEAAKQAATTTEPDGLPEAAEHMVEGFNRLSGALSDAGSLLKPAVRKWASRLPFGDLERIGIVRQPDGSLRIDAELLAEQLQRQPDVVAGTLTGSGGFADRLAAAADRLQSLAASSLIDRQQDEYRAFSSYTVSPDSGLQTYLSVPLTGTLLDVSR</sequence>
<keyword evidence="2" id="KW-1185">Reference proteome</keyword>
<dbReference type="RefSeq" id="WP_155615403.1">
    <property type="nucleotide sequence ID" value="NZ_WNZX01000019.1"/>
</dbReference>